<comment type="similarity">
    <text evidence="2">Belongs to the bacterial solute-binding protein 7 family.</text>
</comment>
<dbReference type="PANTHER" id="PTHR33376:SF4">
    <property type="entry name" value="SIALIC ACID-BINDING PERIPLASMIC PROTEIN SIAP"/>
    <property type="match status" value="1"/>
</dbReference>
<dbReference type="NCBIfam" id="TIGR00787">
    <property type="entry name" value="dctP"/>
    <property type="match status" value="1"/>
</dbReference>
<dbReference type="Proteomes" id="UP000278222">
    <property type="component" value="Unassembled WGS sequence"/>
</dbReference>
<protein>
    <submittedName>
        <fullName evidence="6">Tripartite ATP-independent transporter DctP family solute receptor</fullName>
    </submittedName>
</protein>
<dbReference type="GO" id="GO:0055085">
    <property type="term" value="P:transmembrane transport"/>
    <property type="evidence" value="ECO:0007669"/>
    <property type="project" value="InterPro"/>
</dbReference>
<comment type="subcellular location">
    <subcellularLocation>
        <location evidence="1">Cell envelope</location>
    </subcellularLocation>
</comment>
<evidence type="ECO:0000256" key="5">
    <source>
        <dbReference type="SAM" id="SignalP"/>
    </source>
</evidence>
<evidence type="ECO:0000313" key="7">
    <source>
        <dbReference type="Proteomes" id="UP000278222"/>
    </source>
</evidence>
<gene>
    <name evidence="6" type="ORF">EDC65_1790</name>
</gene>
<sequence>MHIRTIVAGALALTATAALAMPALAQGKAATLKIGWTSTDSAQDPYGIGAKLFKEKVEALVPGQVQVSLFPNRQIGDEKELLEGMRFGTVDMGVITNAVIANLETGFQVNDLPFLYADEAQARRVLDGPVGQELKDRLAKKGVIALGFMEGGFRSMLNNVRPVVNPEDVKGVKYRVMQNPVFIDMFASLGGNAIPMAWGEVFTAVQQGAIDGLELPVAVIDAAKYYEITKYLSLTNHTYSMIALLVSKRSFDKLPKDVQAAVVKAGAEATAEQRRIAGAQAQEIIVSLGNKGMKVNKVGNPAQFRGSVKAVYEKFRPTIGSALLDQTLAAVQ</sequence>
<feature type="chain" id="PRO_5018296931" evidence="5">
    <location>
        <begin position="21"/>
        <end position="332"/>
    </location>
</feature>
<dbReference type="InterPro" id="IPR038404">
    <property type="entry name" value="TRAP_DctP_sf"/>
</dbReference>
<keyword evidence="3" id="KW-0813">Transport</keyword>
<comment type="caution">
    <text evidence="6">The sequence shown here is derived from an EMBL/GenBank/DDBJ whole genome shotgun (WGS) entry which is preliminary data.</text>
</comment>
<dbReference type="InterPro" id="IPR004682">
    <property type="entry name" value="TRAP_DctP"/>
</dbReference>
<keyword evidence="6" id="KW-0675">Receptor</keyword>
<dbReference type="GO" id="GO:0030288">
    <property type="term" value="C:outer membrane-bounded periplasmic space"/>
    <property type="evidence" value="ECO:0007669"/>
    <property type="project" value="InterPro"/>
</dbReference>
<dbReference type="NCBIfam" id="NF037995">
    <property type="entry name" value="TRAP_S1"/>
    <property type="match status" value="1"/>
</dbReference>
<accession>A0A3N1MAA5</accession>
<proteinExistence type="inferred from homology"/>
<dbReference type="AlphaFoldDB" id="A0A3N1MAA5"/>
<dbReference type="Gene3D" id="3.40.190.170">
    <property type="entry name" value="Bacterial extracellular solute-binding protein, family 7"/>
    <property type="match status" value="1"/>
</dbReference>
<organism evidence="6 7">
    <name type="scientific">Stella humosa</name>
    <dbReference type="NCBI Taxonomy" id="94"/>
    <lineage>
        <taxon>Bacteria</taxon>
        <taxon>Pseudomonadati</taxon>
        <taxon>Pseudomonadota</taxon>
        <taxon>Alphaproteobacteria</taxon>
        <taxon>Rhodospirillales</taxon>
        <taxon>Stellaceae</taxon>
        <taxon>Stella</taxon>
    </lineage>
</organism>
<dbReference type="RefSeq" id="WP_123689321.1">
    <property type="nucleotide sequence ID" value="NZ_AP019700.1"/>
</dbReference>
<dbReference type="OrthoDB" id="8204956at2"/>
<reference evidence="6 7" key="1">
    <citation type="submission" date="2018-11" db="EMBL/GenBank/DDBJ databases">
        <title>Genomic Encyclopedia of Type Strains, Phase IV (KMG-IV): sequencing the most valuable type-strain genomes for metagenomic binning, comparative biology and taxonomic classification.</title>
        <authorList>
            <person name="Goeker M."/>
        </authorList>
    </citation>
    <scope>NUCLEOTIDE SEQUENCE [LARGE SCALE GENOMIC DNA]</scope>
    <source>
        <strain evidence="6 7">DSM 5900</strain>
    </source>
</reference>
<keyword evidence="7" id="KW-1185">Reference proteome</keyword>
<evidence type="ECO:0000256" key="2">
    <source>
        <dbReference type="ARBA" id="ARBA00009023"/>
    </source>
</evidence>
<dbReference type="InterPro" id="IPR018389">
    <property type="entry name" value="DctP_fam"/>
</dbReference>
<feature type="signal peptide" evidence="5">
    <location>
        <begin position="1"/>
        <end position="20"/>
    </location>
</feature>
<dbReference type="PIRSF" id="PIRSF006470">
    <property type="entry name" value="DctB"/>
    <property type="match status" value="1"/>
</dbReference>
<keyword evidence="4 5" id="KW-0732">Signal</keyword>
<name>A0A3N1MAA5_9PROT</name>
<dbReference type="EMBL" id="RJKX01000013">
    <property type="protein sequence ID" value="ROP99994.1"/>
    <property type="molecule type" value="Genomic_DNA"/>
</dbReference>
<evidence type="ECO:0000256" key="3">
    <source>
        <dbReference type="ARBA" id="ARBA00022448"/>
    </source>
</evidence>
<dbReference type="CDD" id="cd13603">
    <property type="entry name" value="PBP2_TRAP_Siap_TeaA_like"/>
    <property type="match status" value="1"/>
</dbReference>
<evidence type="ECO:0000256" key="4">
    <source>
        <dbReference type="ARBA" id="ARBA00022729"/>
    </source>
</evidence>
<dbReference type="Pfam" id="PF03480">
    <property type="entry name" value="DctP"/>
    <property type="match status" value="1"/>
</dbReference>
<dbReference type="PANTHER" id="PTHR33376">
    <property type="match status" value="1"/>
</dbReference>
<evidence type="ECO:0000256" key="1">
    <source>
        <dbReference type="ARBA" id="ARBA00004196"/>
    </source>
</evidence>
<evidence type="ECO:0000313" key="6">
    <source>
        <dbReference type="EMBL" id="ROP99994.1"/>
    </source>
</evidence>